<dbReference type="InterPro" id="IPR006121">
    <property type="entry name" value="HMA_dom"/>
</dbReference>
<keyword evidence="11" id="KW-1278">Translocase</keyword>
<evidence type="ECO:0000256" key="7">
    <source>
        <dbReference type="ARBA" id="ARBA00022723"/>
    </source>
</evidence>
<evidence type="ECO:0000256" key="13">
    <source>
        <dbReference type="ARBA" id="ARBA00023065"/>
    </source>
</evidence>
<dbReference type="RefSeq" id="WP_212141861.1">
    <property type="nucleotide sequence ID" value="NZ_JAGSSW010000003.1"/>
</dbReference>
<feature type="transmembrane region" description="Helical" evidence="15">
    <location>
        <begin position="421"/>
        <end position="439"/>
    </location>
</feature>
<dbReference type="InterPro" id="IPR027256">
    <property type="entry name" value="P-typ_ATPase_IB"/>
</dbReference>
<evidence type="ECO:0000256" key="3">
    <source>
        <dbReference type="ARBA" id="ARBA00022448"/>
    </source>
</evidence>
<dbReference type="InterPro" id="IPR059000">
    <property type="entry name" value="ATPase_P-type_domA"/>
</dbReference>
<dbReference type="Pfam" id="PF00403">
    <property type="entry name" value="HMA"/>
    <property type="match status" value="1"/>
</dbReference>
<dbReference type="NCBIfam" id="TIGR01525">
    <property type="entry name" value="ATPase-IB_hvy"/>
    <property type="match status" value="1"/>
</dbReference>
<dbReference type="EMBL" id="JAGSSW010000003">
    <property type="protein sequence ID" value="MBR8463806.1"/>
    <property type="molecule type" value="Genomic_DNA"/>
</dbReference>
<evidence type="ECO:0000256" key="5">
    <source>
        <dbReference type="ARBA" id="ARBA00022553"/>
    </source>
</evidence>
<protein>
    <submittedName>
        <fullName evidence="17">Cadmium-translocating P-type ATPase</fullName>
    </submittedName>
</protein>
<evidence type="ECO:0000256" key="11">
    <source>
        <dbReference type="ARBA" id="ARBA00022967"/>
    </source>
</evidence>
<feature type="transmembrane region" description="Helical" evidence="15">
    <location>
        <begin position="172"/>
        <end position="192"/>
    </location>
</feature>
<dbReference type="InterPro" id="IPR036163">
    <property type="entry name" value="HMA_dom_sf"/>
</dbReference>
<dbReference type="Pfam" id="PF00702">
    <property type="entry name" value="Hydrolase"/>
    <property type="match status" value="1"/>
</dbReference>
<feature type="domain" description="HMA" evidence="16">
    <location>
        <begin position="84"/>
        <end position="150"/>
    </location>
</feature>
<evidence type="ECO:0000256" key="2">
    <source>
        <dbReference type="ARBA" id="ARBA00006024"/>
    </source>
</evidence>
<evidence type="ECO:0000313" key="17">
    <source>
        <dbReference type="EMBL" id="MBR8463806.1"/>
    </source>
</evidence>
<dbReference type="PANTHER" id="PTHR43520:SF5">
    <property type="entry name" value="CATION-TRANSPORTING P-TYPE ATPASE-RELATED"/>
    <property type="match status" value="1"/>
</dbReference>
<evidence type="ECO:0000259" key="16">
    <source>
        <dbReference type="PROSITE" id="PS50846"/>
    </source>
</evidence>
<dbReference type="Gene3D" id="3.40.50.1000">
    <property type="entry name" value="HAD superfamily/HAD-like"/>
    <property type="match status" value="1"/>
</dbReference>
<dbReference type="NCBIfam" id="TIGR01494">
    <property type="entry name" value="ATPase_P-type"/>
    <property type="match status" value="1"/>
</dbReference>
<dbReference type="InterPro" id="IPR023298">
    <property type="entry name" value="ATPase_P-typ_TM_dom_sf"/>
</dbReference>
<keyword evidence="7 15" id="KW-0479">Metal-binding</keyword>
<dbReference type="InterPro" id="IPR023214">
    <property type="entry name" value="HAD_sf"/>
</dbReference>
<dbReference type="NCBIfam" id="TIGR01512">
    <property type="entry name" value="ATPase-IB2_Cd"/>
    <property type="match status" value="1"/>
</dbReference>
<dbReference type="SUPFAM" id="SSF56784">
    <property type="entry name" value="HAD-like"/>
    <property type="match status" value="1"/>
</dbReference>
<evidence type="ECO:0000313" key="18">
    <source>
        <dbReference type="Proteomes" id="UP000682951"/>
    </source>
</evidence>
<dbReference type="Gene3D" id="2.70.150.10">
    <property type="entry name" value="Calcium-transporting ATPase, cytoplasmic transduction domain A"/>
    <property type="match status" value="1"/>
</dbReference>
<accession>A0ABS5HHQ6</accession>
<keyword evidence="3" id="KW-0813">Transport</keyword>
<dbReference type="PRINTS" id="PR00119">
    <property type="entry name" value="CATATPASE"/>
</dbReference>
<keyword evidence="13" id="KW-0406">Ion transport</keyword>
<keyword evidence="10" id="KW-0460">Magnesium</keyword>
<comment type="caution">
    <text evidence="17">The sequence shown here is derived from an EMBL/GenBank/DDBJ whole genome shotgun (WGS) entry which is preliminary data.</text>
</comment>
<keyword evidence="9 15" id="KW-0067">ATP-binding</keyword>
<dbReference type="PANTHER" id="PTHR43520">
    <property type="entry name" value="ATP7, ISOFORM B"/>
    <property type="match status" value="1"/>
</dbReference>
<feature type="transmembrane region" description="Helical" evidence="15">
    <location>
        <begin position="766"/>
        <end position="784"/>
    </location>
</feature>
<dbReference type="SUPFAM" id="SSF81653">
    <property type="entry name" value="Calcium ATPase, transduction domain A"/>
    <property type="match status" value="1"/>
</dbReference>
<reference evidence="17 18" key="1">
    <citation type="submission" date="2021-04" db="EMBL/GenBank/DDBJ databases">
        <title>Molecular and phenotypic characterization and identification of bacterial isolates recovered from the Anatolian ground squirrels (Spermophilus xanthoprymnus) and which have the potential to form a new species in the Campylobacter genus.</title>
        <authorList>
            <person name="Aydin F."/>
            <person name="Abay S."/>
            <person name="Kayman T."/>
            <person name="Karakaya E."/>
            <person name="Mustak H.K."/>
            <person name="Mustak I.B."/>
            <person name="Bilgin N."/>
            <person name="Duzler A."/>
            <person name="Sahin O."/>
            <person name="Guran O."/>
            <person name="Saticioglu I.B."/>
        </authorList>
    </citation>
    <scope>NUCLEOTIDE SEQUENCE [LARGE SCALE GENOMIC DNA]</scope>
    <source>
        <strain evidence="18">faydin-G24</strain>
    </source>
</reference>
<dbReference type="InterPro" id="IPR008250">
    <property type="entry name" value="ATPase_P-typ_transduc_dom_A_sf"/>
</dbReference>
<dbReference type="SUPFAM" id="SSF55008">
    <property type="entry name" value="HMA, heavy metal-associated domain"/>
    <property type="match status" value="1"/>
</dbReference>
<proteinExistence type="inferred from homology"/>
<feature type="transmembrane region" description="Helical" evidence="15">
    <location>
        <begin position="239"/>
        <end position="259"/>
    </location>
</feature>
<feature type="transmembrane region" description="Helical" evidence="15">
    <location>
        <begin position="445"/>
        <end position="473"/>
    </location>
</feature>
<sequence>MSKFKCSHCKLSFDDSAAILTSQGHKFCCNGCKNVYEILHSSGLDEFYDRLGKNTLSPVCDTQNLNKNLQSIYQNYVKNDNGFNKINLIIDGIHCSACIWLNEKVLFNTHGVLEANINATNNKATIVWDESQVGLGEILMRINAIGYNAYPYDAGREETRLEAKRREFYTKLLVGVFATMNIMWIAIAQWAGYFTGIRSDIKDILSFAEFLLATPVLFYTGSAFFSGAKIAIKNRLPNMDLLIATGASMAYLYSVYAMFSRHGECYFDSVAMIITFVFIGKFLEILSCKRASDTIDELSQIVLSEVDVLVDGAIVPISIHDVKVDDTIVLRSGQKALIDGVIISGEASFDLSSLTGESLPLNLCVGEAIKSGAICLNGRVEYKASASFENSFLNKIINLLENASLKKPSIELLANKISSKFSLIVISIAVVVFAFWYINYGFEKALIVAISIIVIACPCALGLATPVSTLIALDVGLKRGVIFKEAKVIESLAKCDVVVFDKTSTLTTGRLSVDRFINLKDTDISLIYTLASSSKHPVSVAVAKYLGQNVSSLANLQNVQEIAAKGVVAEFDGVSVCGGGAVLMRELGIDVGQSQTSSYYVAIGGELVAKFELSDRLRDDAVECVRDLVRSGMSVYMLTGDNENIARSVADELGITHFKALCLPDDKANFVQELQSSGKNVMMVGDGINDALALSYASVAICMGSGADVSLERSDVVVLNDNLSDLLNAVKTARQTLQTIKQNLTFSLCYNALTIPIAAMGYIIPLFAALSMSFSSIIVVLNSLRIRNLKDMRG</sequence>
<dbReference type="CDD" id="cd02079">
    <property type="entry name" value="P-type_ATPase_HM"/>
    <property type="match status" value="1"/>
</dbReference>
<organism evidence="17 18">
    <name type="scientific">Campylobacter anatolicus</name>
    <dbReference type="NCBI Taxonomy" id="2829105"/>
    <lineage>
        <taxon>Bacteria</taxon>
        <taxon>Pseudomonadati</taxon>
        <taxon>Campylobacterota</taxon>
        <taxon>Epsilonproteobacteria</taxon>
        <taxon>Campylobacterales</taxon>
        <taxon>Campylobacteraceae</taxon>
        <taxon>Campylobacter</taxon>
    </lineage>
</organism>
<dbReference type="Pfam" id="PF00122">
    <property type="entry name" value="E1-E2_ATPase"/>
    <property type="match status" value="1"/>
</dbReference>
<evidence type="ECO:0000256" key="1">
    <source>
        <dbReference type="ARBA" id="ARBA00004651"/>
    </source>
</evidence>
<keyword evidence="12 15" id="KW-1133">Transmembrane helix</keyword>
<dbReference type="Gene3D" id="3.40.1110.10">
    <property type="entry name" value="Calcium-transporting ATPase, cytoplasmic domain N"/>
    <property type="match status" value="1"/>
</dbReference>
<evidence type="ECO:0000256" key="15">
    <source>
        <dbReference type="RuleBase" id="RU362081"/>
    </source>
</evidence>
<keyword evidence="4 15" id="KW-1003">Cell membrane</keyword>
<keyword evidence="8 15" id="KW-0547">Nucleotide-binding</keyword>
<dbReference type="Proteomes" id="UP000682951">
    <property type="component" value="Unassembled WGS sequence"/>
</dbReference>
<dbReference type="InterPro" id="IPR023299">
    <property type="entry name" value="ATPase_P-typ_cyto_dom_N"/>
</dbReference>
<evidence type="ECO:0000256" key="9">
    <source>
        <dbReference type="ARBA" id="ARBA00022840"/>
    </source>
</evidence>
<dbReference type="PROSITE" id="PS50846">
    <property type="entry name" value="HMA_2"/>
    <property type="match status" value="1"/>
</dbReference>
<evidence type="ECO:0000256" key="6">
    <source>
        <dbReference type="ARBA" id="ARBA00022692"/>
    </source>
</evidence>
<keyword evidence="14 15" id="KW-0472">Membrane</keyword>
<dbReference type="PRINTS" id="PR00943">
    <property type="entry name" value="CUATPASE"/>
</dbReference>
<evidence type="ECO:0000256" key="8">
    <source>
        <dbReference type="ARBA" id="ARBA00022741"/>
    </source>
</evidence>
<keyword evidence="18" id="KW-1185">Reference proteome</keyword>
<evidence type="ECO:0000256" key="14">
    <source>
        <dbReference type="ARBA" id="ARBA00023136"/>
    </source>
</evidence>
<comment type="subcellular location">
    <subcellularLocation>
        <location evidence="1">Cell membrane</location>
        <topology evidence="1">Multi-pass membrane protein</topology>
    </subcellularLocation>
</comment>
<keyword evidence="6 15" id="KW-0812">Transmembrane</keyword>
<comment type="similarity">
    <text evidence="2 15">Belongs to the cation transport ATPase (P-type) (TC 3.A.3) family. Type IB subfamily.</text>
</comment>
<gene>
    <name evidence="17" type="primary">cadA</name>
    <name evidence="17" type="ORF">KDD93_04350</name>
</gene>
<evidence type="ECO:0000256" key="10">
    <source>
        <dbReference type="ARBA" id="ARBA00022842"/>
    </source>
</evidence>
<evidence type="ECO:0000256" key="12">
    <source>
        <dbReference type="ARBA" id="ARBA00022989"/>
    </source>
</evidence>
<dbReference type="InterPro" id="IPR021993">
    <property type="entry name" value="ATPase-cat-bd"/>
</dbReference>
<dbReference type="InterPro" id="IPR036412">
    <property type="entry name" value="HAD-like_sf"/>
</dbReference>
<name>A0ABS5HHQ6_9BACT</name>
<dbReference type="NCBIfam" id="TIGR01511">
    <property type="entry name" value="ATPase-IB1_Cu"/>
    <property type="match status" value="1"/>
</dbReference>
<dbReference type="Gene3D" id="3.30.70.100">
    <property type="match status" value="1"/>
</dbReference>
<feature type="transmembrane region" description="Helical" evidence="15">
    <location>
        <begin position="204"/>
        <end position="227"/>
    </location>
</feature>
<dbReference type="SUPFAM" id="SSF81665">
    <property type="entry name" value="Calcium ATPase, transmembrane domain M"/>
    <property type="match status" value="1"/>
</dbReference>
<dbReference type="InterPro" id="IPR001757">
    <property type="entry name" value="P_typ_ATPase"/>
</dbReference>
<dbReference type="CDD" id="cd00371">
    <property type="entry name" value="HMA"/>
    <property type="match status" value="1"/>
</dbReference>
<keyword evidence="5" id="KW-0597">Phosphoprotein</keyword>
<evidence type="ECO:0000256" key="4">
    <source>
        <dbReference type="ARBA" id="ARBA00022475"/>
    </source>
</evidence>
<dbReference type="Pfam" id="PF12156">
    <property type="entry name" value="ATPase-cat_bd"/>
    <property type="match status" value="1"/>
</dbReference>